<dbReference type="Gene3D" id="1.50.10.20">
    <property type="match status" value="2"/>
</dbReference>
<dbReference type="PANTHER" id="PTHR11764:SF58">
    <property type="entry name" value="BETA-AMYRIN SYNTHASE-RELATED"/>
    <property type="match status" value="1"/>
</dbReference>
<keyword evidence="3 4" id="KW-0413">Isomerase</keyword>
<organism evidence="7 8">
    <name type="scientific">Crotalaria pallida</name>
    <name type="common">Smooth rattlebox</name>
    <name type="synonym">Crotalaria striata</name>
    <dbReference type="NCBI Taxonomy" id="3830"/>
    <lineage>
        <taxon>Eukaryota</taxon>
        <taxon>Viridiplantae</taxon>
        <taxon>Streptophyta</taxon>
        <taxon>Embryophyta</taxon>
        <taxon>Tracheophyta</taxon>
        <taxon>Spermatophyta</taxon>
        <taxon>Magnoliopsida</taxon>
        <taxon>eudicotyledons</taxon>
        <taxon>Gunneridae</taxon>
        <taxon>Pentapetalae</taxon>
        <taxon>rosids</taxon>
        <taxon>fabids</taxon>
        <taxon>Fabales</taxon>
        <taxon>Fabaceae</taxon>
        <taxon>Papilionoideae</taxon>
        <taxon>50 kb inversion clade</taxon>
        <taxon>genistoids sensu lato</taxon>
        <taxon>core genistoids</taxon>
        <taxon>Crotalarieae</taxon>
        <taxon>Crotalaria</taxon>
    </lineage>
</organism>
<dbReference type="GO" id="GO:0042300">
    <property type="term" value="F:beta-amyrin synthase activity"/>
    <property type="evidence" value="ECO:0007669"/>
    <property type="project" value="UniProtKB-ARBA"/>
</dbReference>
<dbReference type="Pfam" id="PF13249">
    <property type="entry name" value="SQHop_cyclase_N"/>
    <property type="match status" value="1"/>
</dbReference>
<dbReference type="AlphaFoldDB" id="A0AAN9IVL4"/>
<dbReference type="InterPro" id="IPR018333">
    <property type="entry name" value="Squalene_cyclase"/>
</dbReference>
<dbReference type="PANTHER" id="PTHR11764">
    <property type="entry name" value="TERPENE CYCLASE/MUTASE FAMILY MEMBER"/>
    <property type="match status" value="1"/>
</dbReference>
<dbReference type="InterPro" id="IPR002365">
    <property type="entry name" value="Terpene_synthase_CS"/>
</dbReference>
<dbReference type="Proteomes" id="UP001372338">
    <property type="component" value="Unassembled WGS sequence"/>
</dbReference>
<evidence type="ECO:0000256" key="4">
    <source>
        <dbReference type="RuleBase" id="RU362003"/>
    </source>
</evidence>
<dbReference type="PROSITE" id="PS01074">
    <property type="entry name" value="TERPENE_SYNTHASES"/>
    <property type="match status" value="1"/>
</dbReference>
<dbReference type="NCBIfam" id="TIGR01787">
    <property type="entry name" value="squalene_cyclas"/>
    <property type="match status" value="1"/>
</dbReference>
<name>A0AAN9IVL4_CROPI</name>
<evidence type="ECO:0000313" key="8">
    <source>
        <dbReference type="Proteomes" id="UP001372338"/>
    </source>
</evidence>
<dbReference type="FunFam" id="1.50.10.20:FF:000011">
    <property type="entry name" value="Terpene cyclase/mutase family member"/>
    <property type="match status" value="1"/>
</dbReference>
<accession>A0AAN9IVL4</accession>
<dbReference type="Pfam" id="PF13243">
    <property type="entry name" value="SQHop_cyclase_C"/>
    <property type="match status" value="1"/>
</dbReference>
<dbReference type="GO" id="GO:0019745">
    <property type="term" value="P:pentacyclic triterpenoid biosynthetic process"/>
    <property type="evidence" value="ECO:0007669"/>
    <property type="project" value="UniProtKB-ARBA"/>
</dbReference>
<dbReference type="SUPFAM" id="SSF48239">
    <property type="entry name" value="Terpenoid cyclases/Protein prenyltransferases"/>
    <property type="match status" value="2"/>
</dbReference>
<dbReference type="InterPro" id="IPR032696">
    <property type="entry name" value="SQ_cyclase_C"/>
</dbReference>
<feature type="domain" description="Squalene cyclase N-terminal" evidence="6">
    <location>
        <begin position="98"/>
        <end position="307"/>
    </location>
</feature>
<keyword evidence="2" id="KW-0677">Repeat</keyword>
<sequence length="762" mass="87164">MWKLKIADGGKSPYIYTTNNFVGRQTWEFDPEAGTPEERAQVEAARQHFFENRFNVKPCSDLLWRFQILREKNFKQTIPSVKIKDDEEITYEKATTTLKRASNHLSAIQSSDGHWPAQMSGSLFFLPPLVFCVYITGHLESIFPEQYRKEILRYIYCHQNEDGGWGLHIESPSTMFGTTLNYVCMRILGEGPDGGQDNACARGRKWIRDHGGVTYIPSWGKTWLSILGLFDWRGSHPMPPEFWLLPSFLPIHPAKIWCYCRLVYMPMSYLYGKRFVGPITPLILQLREELFIQPFEKVNWKKARHLCAKEDLYNPHPLVQDLVWDSLYIFSEPLLTRWPFNKIIREKALQVTMNHIHYEDENSRYITIGCVEKSLCMLSCWVEDPNGVAFKKHLARVPDYLWVSEDGMTMQSFGSQVWDACFAVQAMLSANLIEETAHALEKGHDFIKKSQVKDNPLGDFKSMYRHISKGSWTFSDQDHGWQVSDCTTEGLKCCLLLSMLPPEIVGEKMEPEGLYDSVNVILSLQSKNGGLAAWEPAKGHQWMELLNPLEILKDIVTEHEFVECTSSAIHSLKLFKELYPGHRTKEIDNFITNAVRFLEDSQTADGSWYGYWGICFTYGTWFALGGLAAAGKTYSNCAAVRKGVEFLLTTQMDDGGWGESYLSSPNKIYIPSEGGRSNLVHTAWALMGLIHAGQAERDPTPLHRAAKLIINSQLEDGDWPQQGITGVVMRNCMLHYPMYRDVFPLWALAEYRRSVLLSSTVA</sequence>
<evidence type="ECO:0000259" key="6">
    <source>
        <dbReference type="Pfam" id="PF13249"/>
    </source>
</evidence>
<evidence type="ECO:0000313" key="7">
    <source>
        <dbReference type="EMBL" id="KAK7287122.1"/>
    </source>
</evidence>
<dbReference type="InterPro" id="IPR008930">
    <property type="entry name" value="Terpenoid_cyclase/PrenylTrfase"/>
</dbReference>
<dbReference type="FunFam" id="1.50.10.20:FF:000064">
    <property type="entry name" value="Uncharacterized protein"/>
    <property type="match status" value="1"/>
</dbReference>
<evidence type="ECO:0000256" key="1">
    <source>
        <dbReference type="ARBA" id="ARBA00009755"/>
    </source>
</evidence>
<dbReference type="EC" id="5.4.99.-" evidence="4"/>
<comment type="similarity">
    <text evidence="1 4">Belongs to the terpene cyclase/mutase family.</text>
</comment>
<reference evidence="7 8" key="1">
    <citation type="submission" date="2024-01" db="EMBL/GenBank/DDBJ databases">
        <title>The genomes of 5 underutilized Papilionoideae crops provide insights into root nodulation and disease resistanc.</title>
        <authorList>
            <person name="Yuan L."/>
        </authorList>
    </citation>
    <scope>NUCLEOTIDE SEQUENCE [LARGE SCALE GENOMIC DNA]</scope>
    <source>
        <strain evidence="7">ZHUSHIDOU_FW_LH</strain>
        <tissue evidence="7">Leaf</tissue>
    </source>
</reference>
<gene>
    <name evidence="7" type="ORF">RIF29_00182</name>
</gene>
<evidence type="ECO:0000256" key="2">
    <source>
        <dbReference type="ARBA" id="ARBA00022737"/>
    </source>
</evidence>
<dbReference type="GO" id="GO:0005811">
    <property type="term" value="C:lipid droplet"/>
    <property type="evidence" value="ECO:0007669"/>
    <property type="project" value="InterPro"/>
</dbReference>
<evidence type="ECO:0000256" key="3">
    <source>
        <dbReference type="ARBA" id="ARBA00023235"/>
    </source>
</evidence>
<evidence type="ECO:0000259" key="5">
    <source>
        <dbReference type="Pfam" id="PF13243"/>
    </source>
</evidence>
<keyword evidence="8" id="KW-1185">Reference proteome</keyword>
<dbReference type="CDD" id="cd02892">
    <property type="entry name" value="SQCY_1"/>
    <property type="match status" value="1"/>
</dbReference>
<comment type="caution">
    <text evidence="7">The sequence shown here is derived from an EMBL/GenBank/DDBJ whole genome shotgun (WGS) entry which is preliminary data.</text>
</comment>
<protein>
    <recommendedName>
        <fullName evidence="4">Terpene cyclase/mutase family member</fullName>
        <ecNumber evidence="4">5.4.99.-</ecNumber>
    </recommendedName>
</protein>
<feature type="domain" description="Squalene cyclase C-terminal" evidence="5">
    <location>
        <begin position="415"/>
        <end position="753"/>
    </location>
</feature>
<dbReference type="InterPro" id="IPR032697">
    <property type="entry name" value="SQ_cyclase_N"/>
</dbReference>
<proteinExistence type="inferred from homology"/>
<dbReference type="EMBL" id="JAYWIO010000001">
    <property type="protein sequence ID" value="KAK7287122.1"/>
    <property type="molecule type" value="Genomic_DNA"/>
</dbReference>
<dbReference type="SFLD" id="SFLDG01016">
    <property type="entry name" value="Prenyltransferase_Like_2"/>
    <property type="match status" value="1"/>
</dbReference>